<evidence type="ECO:0000313" key="4">
    <source>
        <dbReference type="Proteomes" id="UP001285441"/>
    </source>
</evidence>
<feature type="chain" id="PRO_5042173635" evidence="2">
    <location>
        <begin position="21"/>
        <end position="254"/>
    </location>
</feature>
<keyword evidence="4" id="KW-1185">Reference proteome</keyword>
<name>A0AAE0N342_9PEZI</name>
<dbReference type="EMBL" id="JAULSW010000010">
    <property type="protein sequence ID" value="KAK3368383.1"/>
    <property type="molecule type" value="Genomic_DNA"/>
</dbReference>
<comment type="caution">
    <text evidence="3">The sequence shown here is derived from an EMBL/GenBank/DDBJ whole genome shotgun (WGS) entry which is preliminary data.</text>
</comment>
<sequence length="254" mass="28677">MHFSIVLTALVSVLATSVAASPNPNTHAGGVVEGTCTTGGNGNCAVREYHNGKWNNKNVPCSPDKRARVRERRQQHNVDDAGGAGKAGDDADGEDADSFNWIPFLLYEAYGDGGQLWEKLPDSMEGLLRGTKIEAALTEHMATRTMEFSDANEMEGYMSIKPEEIVFLKHQHQKMPEMEQAYADRFLAVMKKQAQYDRGSKEWNDIQNEERKLAFQDLRIAEHVVRVLPAIVMRAEEMYKEIGKRLKKLHERRE</sequence>
<feature type="region of interest" description="Disordered" evidence="1">
    <location>
        <begin position="55"/>
        <end position="92"/>
    </location>
</feature>
<evidence type="ECO:0000256" key="2">
    <source>
        <dbReference type="SAM" id="SignalP"/>
    </source>
</evidence>
<protein>
    <submittedName>
        <fullName evidence="3">Uncharacterized protein</fullName>
    </submittedName>
</protein>
<evidence type="ECO:0000256" key="1">
    <source>
        <dbReference type="SAM" id="MobiDB-lite"/>
    </source>
</evidence>
<reference evidence="3" key="2">
    <citation type="submission" date="2023-06" db="EMBL/GenBank/DDBJ databases">
        <authorList>
            <consortium name="Lawrence Berkeley National Laboratory"/>
            <person name="Haridas S."/>
            <person name="Hensen N."/>
            <person name="Bonometti L."/>
            <person name="Westerberg I."/>
            <person name="Brannstrom I.O."/>
            <person name="Guillou S."/>
            <person name="Cros-Aarteil S."/>
            <person name="Calhoun S."/>
            <person name="Kuo A."/>
            <person name="Mondo S."/>
            <person name="Pangilinan J."/>
            <person name="Riley R."/>
            <person name="LaButti K."/>
            <person name="Andreopoulos B."/>
            <person name="Lipzen A."/>
            <person name="Chen C."/>
            <person name="Yanf M."/>
            <person name="Daum C."/>
            <person name="Ng V."/>
            <person name="Clum A."/>
            <person name="Steindorff A."/>
            <person name="Ohm R."/>
            <person name="Martin F."/>
            <person name="Silar P."/>
            <person name="Natvig D."/>
            <person name="Lalanne C."/>
            <person name="Gautier V."/>
            <person name="Ament-velasquez S.L."/>
            <person name="Kruys A."/>
            <person name="Hutchinson M.I."/>
            <person name="Powell A.J."/>
            <person name="Barry K."/>
            <person name="Miller A.N."/>
            <person name="Grigoriev I.V."/>
            <person name="Debuchy R."/>
            <person name="Gladieux P."/>
            <person name="Thoren M.H."/>
            <person name="Johannesson H."/>
        </authorList>
    </citation>
    <scope>NUCLEOTIDE SEQUENCE</scope>
    <source>
        <strain evidence="3">CBS 232.78</strain>
    </source>
</reference>
<proteinExistence type="predicted"/>
<dbReference type="AlphaFoldDB" id="A0AAE0N342"/>
<gene>
    <name evidence="3" type="ORF">B0H63DRAFT_528752</name>
</gene>
<reference evidence="3" key="1">
    <citation type="journal article" date="2023" name="Mol. Phylogenet. Evol.">
        <title>Genome-scale phylogeny and comparative genomics of the fungal order Sordariales.</title>
        <authorList>
            <person name="Hensen N."/>
            <person name="Bonometti L."/>
            <person name="Westerberg I."/>
            <person name="Brannstrom I.O."/>
            <person name="Guillou S."/>
            <person name="Cros-Aarteil S."/>
            <person name="Calhoun S."/>
            <person name="Haridas S."/>
            <person name="Kuo A."/>
            <person name="Mondo S."/>
            <person name="Pangilinan J."/>
            <person name="Riley R."/>
            <person name="LaButti K."/>
            <person name="Andreopoulos B."/>
            <person name="Lipzen A."/>
            <person name="Chen C."/>
            <person name="Yan M."/>
            <person name="Daum C."/>
            <person name="Ng V."/>
            <person name="Clum A."/>
            <person name="Steindorff A."/>
            <person name="Ohm R.A."/>
            <person name="Martin F."/>
            <person name="Silar P."/>
            <person name="Natvig D.O."/>
            <person name="Lalanne C."/>
            <person name="Gautier V."/>
            <person name="Ament-Velasquez S.L."/>
            <person name="Kruys A."/>
            <person name="Hutchinson M.I."/>
            <person name="Powell A.J."/>
            <person name="Barry K."/>
            <person name="Miller A.N."/>
            <person name="Grigoriev I.V."/>
            <person name="Debuchy R."/>
            <person name="Gladieux P."/>
            <person name="Hiltunen Thoren M."/>
            <person name="Johannesson H."/>
        </authorList>
    </citation>
    <scope>NUCLEOTIDE SEQUENCE</scope>
    <source>
        <strain evidence="3">CBS 232.78</strain>
    </source>
</reference>
<evidence type="ECO:0000313" key="3">
    <source>
        <dbReference type="EMBL" id="KAK3368383.1"/>
    </source>
</evidence>
<keyword evidence="2" id="KW-0732">Signal</keyword>
<accession>A0AAE0N342</accession>
<feature type="signal peptide" evidence="2">
    <location>
        <begin position="1"/>
        <end position="20"/>
    </location>
</feature>
<dbReference type="Proteomes" id="UP001285441">
    <property type="component" value="Unassembled WGS sequence"/>
</dbReference>
<organism evidence="3 4">
    <name type="scientific">Podospora didyma</name>
    <dbReference type="NCBI Taxonomy" id="330526"/>
    <lineage>
        <taxon>Eukaryota</taxon>
        <taxon>Fungi</taxon>
        <taxon>Dikarya</taxon>
        <taxon>Ascomycota</taxon>
        <taxon>Pezizomycotina</taxon>
        <taxon>Sordariomycetes</taxon>
        <taxon>Sordariomycetidae</taxon>
        <taxon>Sordariales</taxon>
        <taxon>Podosporaceae</taxon>
        <taxon>Podospora</taxon>
    </lineage>
</organism>